<name>A0ACB9IS21_9ASTR</name>
<protein>
    <submittedName>
        <fullName evidence="1">Uncharacterized protein</fullName>
    </submittedName>
</protein>
<sequence length="328" mass="37129">MIPDEYLPITSAFMSCYDAENFGNLTPVNFQPDDLDQINPNDLEKMEIDWCMAMLTLRAKRFNKRTGMDRFKQRKTLGIDLKKVRCYNCDQLGHFARNCKEPSSKEQHEKKSSNGKQAANSPQSITSSSSLALVCQADGHYHWGDQEGEAANKALMEDIEKNEKCVIIEQAEDLTIVLAKVMSRLCNAQSCLNEIQKYRIINQALVDERDHIKILTVSLPVQSDCVGFEDDCDESSSKGNILYELESDECNNMFVLKPYIWDHIENLNFGSIPSEHDRVRNDISKFKNALPFVPKSVNAMSCIANFKSAGVVVTDIPQETMSNLDFSD</sequence>
<reference evidence="2" key="1">
    <citation type="journal article" date="2022" name="Mol. Ecol. Resour.">
        <title>The genomes of chicory, endive, great burdock and yacon provide insights into Asteraceae palaeo-polyploidization history and plant inulin production.</title>
        <authorList>
            <person name="Fan W."/>
            <person name="Wang S."/>
            <person name="Wang H."/>
            <person name="Wang A."/>
            <person name="Jiang F."/>
            <person name="Liu H."/>
            <person name="Zhao H."/>
            <person name="Xu D."/>
            <person name="Zhang Y."/>
        </authorList>
    </citation>
    <scope>NUCLEOTIDE SEQUENCE [LARGE SCALE GENOMIC DNA]</scope>
    <source>
        <strain evidence="2">cv. Yunnan</strain>
    </source>
</reference>
<gene>
    <name evidence="1" type="ORF">L1987_20557</name>
</gene>
<evidence type="ECO:0000313" key="2">
    <source>
        <dbReference type="Proteomes" id="UP001056120"/>
    </source>
</evidence>
<evidence type="ECO:0000313" key="1">
    <source>
        <dbReference type="EMBL" id="KAI3810907.1"/>
    </source>
</evidence>
<proteinExistence type="predicted"/>
<organism evidence="1 2">
    <name type="scientific">Smallanthus sonchifolius</name>
    <dbReference type="NCBI Taxonomy" id="185202"/>
    <lineage>
        <taxon>Eukaryota</taxon>
        <taxon>Viridiplantae</taxon>
        <taxon>Streptophyta</taxon>
        <taxon>Embryophyta</taxon>
        <taxon>Tracheophyta</taxon>
        <taxon>Spermatophyta</taxon>
        <taxon>Magnoliopsida</taxon>
        <taxon>eudicotyledons</taxon>
        <taxon>Gunneridae</taxon>
        <taxon>Pentapetalae</taxon>
        <taxon>asterids</taxon>
        <taxon>campanulids</taxon>
        <taxon>Asterales</taxon>
        <taxon>Asteraceae</taxon>
        <taxon>Asteroideae</taxon>
        <taxon>Heliantheae alliance</taxon>
        <taxon>Millerieae</taxon>
        <taxon>Smallanthus</taxon>
    </lineage>
</organism>
<keyword evidence="2" id="KW-1185">Reference proteome</keyword>
<dbReference type="Proteomes" id="UP001056120">
    <property type="component" value="Linkage Group LG07"/>
</dbReference>
<reference evidence="1 2" key="2">
    <citation type="journal article" date="2022" name="Mol. Ecol. Resour.">
        <title>The genomes of chicory, endive, great burdock and yacon provide insights into Asteraceae paleo-polyploidization history and plant inulin production.</title>
        <authorList>
            <person name="Fan W."/>
            <person name="Wang S."/>
            <person name="Wang H."/>
            <person name="Wang A."/>
            <person name="Jiang F."/>
            <person name="Liu H."/>
            <person name="Zhao H."/>
            <person name="Xu D."/>
            <person name="Zhang Y."/>
        </authorList>
    </citation>
    <scope>NUCLEOTIDE SEQUENCE [LARGE SCALE GENOMIC DNA]</scope>
    <source>
        <strain evidence="2">cv. Yunnan</strain>
        <tissue evidence="1">Leaves</tissue>
    </source>
</reference>
<accession>A0ACB9IS21</accession>
<dbReference type="EMBL" id="CM042024">
    <property type="protein sequence ID" value="KAI3810907.1"/>
    <property type="molecule type" value="Genomic_DNA"/>
</dbReference>
<comment type="caution">
    <text evidence="1">The sequence shown here is derived from an EMBL/GenBank/DDBJ whole genome shotgun (WGS) entry which is preliminary data.</text>
</comment>